<evidence type="ECO:0000313" key="1">
    <source>
        <dbReference type="EMBL" id="CAD7696328.1"/>
    </source>
</evidence>
<proteinExistence type="predicted"/>
<reference evidence="1" key="1">
    <citation type="submission" date="2020-12" db="EMBL/GenBank/DDBJ databases">
        <authorList>
            <person name="Iha C."/>
        </authorList>
    </citation>
    <scope>NUCLEOTIDE SEQUENCE</scope>
</reference>
<dbReference type="AlphaFoldDB" id="A0A8S1IPW3"/>
<organism evidence="1 2">
    <name type="scientific">Ostreobium quekettii</name>
    <dbReference type="NCBI Taxonomy" id="121088"/>
    <lineage>
        <taxon>Eukaryota</taxon>
        <taxon>Viridiplantae</taxon>
        <taxon>Chlorophyta</taxon>
        <taxon>core chlorophytes</taxon>
        <taxon>Ulvophyceae</taxon>
        <taxon>TCBD clade</taxon>
        <taxon>Bryopsidales</taxon>
        <taxon>Ostreobineae</taxon>
        <taxon>Ostreobiaceae</taxon>
        <taxon>Ostreobium</taxon>
    </lineage>
</organism>
<comment type="caution">
    <text evidence="1">The sequence shown here is derived from an EMBL/GenBank/DDBJ whole genome shotgun (WGS) entry which is preliminary data.</text>
</comment>
<protein>
    <submittedName>
        <fullName evidence="1">Uncharacterized protein</fullName>
    </submittedName>
</protein>
<evidence type="ECO:0000313" key="2">
    <source>
        <dbReference type="Proteomes" id="UP000708148"/>
    </source>
</evidence>
<gene>
    <name evidence="1" type="ORF">OSTQU699_LOCUS1689</name>
</gene>
<sequence>MEDCCFPLKKPGIQGAACNEKGVDRGEGSHQVKLSSTPECALVIEGHTVPYHKCEQMKHEQLPLTTYLVEMWLWACWQTPMDSVFVHCSQLGGFPFPALCVGRGRGAIAILAPLCCINKNCGILSALDHLAIIKWWCDCHLVLPCSKSICSFQVDVW</sequence>
<dbReference type="EMBL" id="CAJHUC010000460">
    <property type="protein sequence ID" value="CAD7696328.1"/>
    <property type="molecule type" value="Genomic_DNA"/>
</dbReference>
<accession>A0A8S1IPW3</accession>
<name>A0A8S1IPW3_9CHLO</name>
<dbReference type="Proteomes" id="UP000708148">
    <property type="component" value="Unassembled WGS sequence"/>
</dbReference>
<keyword evidence="2" id="KW-1185">Reference proteome</keyword>